<keyword evidence="2" id="KW-0732">Signal</keyword>
<dbReference type="STRING" id="582744.Msip34_2008"/>
<dbReference type="PANTHER" id="PTHR12558:SF13">
    <property type="entry name" value="CELL DIVISION CYCLE PROTEIN 27 HOMOLOG"/>
    <property type="match status" value="1"/>
</dbReference>
<reference evidence="3 4" key="2">
    <citation type="journal article" date="2011" name="J. Bacteriol.">
        <title>Genomes of three methylotrophs from a single niche uncover genetic and metabolic divergence of Methylophilaceae.</title>
        <authorList>
            <person name="Lapidus A."/>
            <person name="Clum A."/>
            <person name="Labutti K."/>
            <person name="Kaluzhnaya M.G."/>
            <person name="Lim S."/>
            <person name="Beck D.A."/>
            <person name="Glavina Del Rio T."/>
            <person name="Nolan M."/>
            <person name="Mavromatis K."/>
            <person name="Huntemann M."/>
            <person name="Lucas S."/>
            <person name="Lidstrom M.E."/>
            <person name="Ivanova N."/>
            <person name="Chistoserdova L."/>
        </authorList>
    </citation>
    <scope>NUCLEOTIDE SEQUENCE [LARGE SCALE GENOMIC DNA]</scope>
    <source>
        <strain evidence="3 4">SIP3-4</strain>
    </source>
</reference>
<dbReference type="AlphaFoldDB" id="C6X7S3"/>
<sequence length="570" mass="63011" precursor="true">MPNPRKLTLAVLLSLASIASLSAQAAEPSKSESAKSKPAPAPQTELTGAFVYKYLIGEVAGQRGDLELASSIFLDLAKSSRDPRLAERAAKAAVYGNKPRLVTQAVSLWSELDPSSTEAQQASTELFVNAGKLNEAKPFLQKLLAKEDTRANGFLYLNSLLAKQTDKNAVLTLVQELAAPYPDLPEAHFTIANSALAAGKVELAMSELDTAEKLSPGWEMSALLKGQILYLQSPDAAINFYKQFLSANENANEVRLTMARLLINQKRFDEAKPEFIKLISASKNNPEIMVVVGLLSIQANELGDAEKYFQDALAAGFKNPDQVFIYLGQIAEKQNDDKLALAWYNRVKPGDRYLDAQFNIAGIVARTQGIDAALQVLRNIPELTNEQEALSMQMQASLLGKMKRYQEAYDLLGQTVATLPNTPEIIYDYAMAAERIGQFDIAEKELRKLIKLKPDFAQAYNALGYSLADRNLKLDEAHKLIQQALALSPDDHYILDSMGWVQYRMGKLDAASNYLRQAYSQQPDPEIAAHLGEVLWHQGKKDEAVQTWESALKVFPDNEVLIKTAQKFKN</sequence>
<gene>
    <name evidence="3" type="ordered locus">Msip34_2008</name>
</gene>
<dbReference type="SMART" id="SM00028">
    <property type="entry name" value="TPR"/>
    <property type="match status" value="7"/>
</dbReference>
<keyword evidence="1" id="KW-0802">TPR repeat</keyword>
<name>C6X7S3_METGS</name>
<dbReference type="HOGENOM" id="CLU_007251_4_0_4"/>
<dbReference type="Gene3D" id="1.25.40.10">
    <property type="entry name" value="Tetratricopeptide repeat domain"/>
    <property type="match status" value="2"/>
</dbReference>
<dbReference type="KEGG" id="mei:Msip34_2008"/>
<reference evidence="4" key="1">
    <citation type="submission" date="2009-07" db="EMBL/GenBank/DDBJ databases">
        <title>Complete sequence of chromosome of Methylovorus sp. SIP3-4.</title>
        <authorList>
            <person name="Lucas S."/>
            <person name="Copeland A."/>
            <person name="Lapidus A."/>
            <person name="Glavina del Rio T."/>
            <person name="Tice H."/>
            <person name="Bruce D."/>
            <person name="Goodwin L."/>
            <person name="Pitluck S."/>
            <person name="Clum A."/>
            <person name="Larimer F."/>
            <person name="Land M."/>
            <person name="Hauser L."/>
            <person name="Kyrpides N."/>
            <person name="Mikhailova N."/>
            <person name="Kayluzhnaya M."/>
            <person name="Chistoserdova L."/>
        </authorList>
    </citation>
    <scope>NUCLEOTIDE SEQUENCE [LARGE SCALE GENOMIC DNA]</scope>
    <source>
        <strain evidence="4">SIP3-4</strain>
    </source>
</reference>
<dbReference type="Pfam" id="PF14559">
    <property type="entry name" value="TPR_19"/>
    <property type="match status" value="2"/>
</dbReference>
<feature type="repeat" description="TPR" evidence="1">
    <location>
        <begin position="423"/>
        <end position="456"/>
    </location>
</feature>
<evidence type="ECO:0000313" key="4">
    <source>
        <dbReference type="Proteomes" id="UP000002743"/>
    </source>
</evidence>
<dbReference type="SUPFAM" id="SSF48452">
    <property type="entry name" value="TPR-like"/>
    <property type="match status" value="2"/>
</dbReference>
<feature type="repeat" description="TPR" evidence="1">
    <location>
        <begin position="525"/>
        <end position="558"/>
    </location>
</feature>
<dbReference type="EMBL" id="CP001674">
    <property type="protein sequence ID" value="ACT51250.1"/>
    <property type="molecule type" value="Genomic_DNA"/>
</dbReference>
<evidence type="ECO:0000256" key="2">
    <source>
        <dbReference type="SAM" id="SignalP"/>
    </source>
</evidence>
<keyword evidence="4" id="KW-1185">Reference proteome</keyword>
<evidence type="ECO:0000313" key="3">
    <source>
        <dbReference type="EMBL" id="ACT51250.1"/>
    </source>
</evidence>
<dbReference type="InterPro" id="IPR019734">
    <property type="entry name" value="TPR_rpt"/>
</dbReference>
<accession>C6X7S3</accession>
<dbReference type="Pfam" id="PF13432">
    <property type="entry name" value="TPR_16"/>
    <property type="match status" value="2"/>
</dbReference>
<dbReference type="PROSITE" id="PS50005">
    <property type="entry name" value="TPR"/>
    <property type="match status" value="2"/>
</dbReference>
<feature type="chain" id="PRO_5002972433" evidence="2">
    <location>
        <begin position="26"/>
        <end position="570"/>
    </location>
</feature>
<organism evidence="3 4">
    <name type="scientific">Methylovorus glucosotrophus (strain SIP3-4)</name>
    <dbReference type="NCBI Taxonomy" id="582744"/>
    <lineage>
        <taxon>Bacteria</taxon>
        <taxon>Pseudomonadati</taxon>
        <taxon>Pseudomonadota</taxon>
        <taxon>Betaproteobacteria</taxon>
        <taxon>Nitrosomonadales</taxon>
        <taxon>Methylophilaceae</taxon>
        <taxon>Methylovorus</taxon>
    </lineage>
</organism>
<protein>
    <submittedName>
        <fullName evidence="3">Tetratricopeptide domain protein</fullName>
    </submittedName>
</protein>
<dbReference type="eggNOG" id="COG0457">
    <property type="taxonomic scope" value="Bacteria"/>
</dbReference>
<evidence type="ECO:0000256" key="1">
    <source>
        <dbReference type="PROSITE-ProRule" id="PRU00339"/>
    </source>
</evidence>
<feature type="signal peptide" evidence="2">
    <location>
        <begin position="1"/>
        <end position="25"/>
    </location>
</feature>
<dbReference type="PANTHER" id="PTHR12558">
    <property type="entry name" value="CELL DIVISION CYCLE 16,23,27"/>
    <property type="match status" value="1"/>
</dbReference>
<dbReference type="RefSeq" id="WP_015830600.1">
    <property type="nucleotide sequence ID" value="NC_012969.1"/>
</dbReference>
<dbReference type="Proteomes" id="UP000002743">
    <property type="component" value="Chromosome"/>
</dbReference>
<proteinExistence type="predicted"/>
<dbReference type="InterPro" id="IPR011990">
    <property type="entry name" value="TPR-like_helical_dom_sf"/>
</dbReference>